<dbReference type="CDD" id="cd20335">
    <property type="entry name" value="BRcat_RBR"/>
    <property type="match status" value="1"/>
</dbReference>
<dbReference type="SUPFAM" id="SSF57850">
    <property type="entry name" value="RING/U-box"/>
    <property type="match status" value="1"/>
</dbReference>
<reference evidence="1 2" key="1">
    <citation type="submission" date="2023-01" db="EMBL/GenBank/DDBJ databases">
        <title>Analysis of 21 Apiospora genomes using comparative genomics revels a genus with tremendous synthesis potential of carbohydrate active enzymes and secondary metabolites.</title>
        <authorList>
            <person name="Sorensen T."/>
        </authorList>
    </citation>
    <scope>NUCLEOTIDE SEQUENCE [LARGE SCALE GENOMIC DNA]</scope>
    <source>
        <strain evidence="1 2">CBS 83171</strain>
    </source>
</reference>
<proteinExistence type="predicted"/>
<accession>A0ABR1UWW2</accession>
<dbReference type="InterPro" id="IPR013083">
    <property type="entry name" value="Znf_RING/FYVE/PHD"/>
</dbReference>
<keyword evidence="2" id="KW-1185">Reference proteome</keyword>
<dbReference type="Gene3D" id="3.30.40.10">
    <property type="entry name" value="Zinc/RING finger domain, C3HC4 (zinc finger)"/>
    <property type="match status" value="1"/>
</dbReference>
<name>A0ABR1UWW2_9PEZI</name>
<evidence type="ECO:0008006" key="3">
    <source>
        <dbReference type="Google" id="ProtNLM"/>
    </source>
</evidence>
<dbReference type="EMBL" id="JAQQWM010000005">
    <property type="protein sequence ID" value="KAK8063428.1"/>
    <property type="molecule type" value="Genomic_DNA"/>
</dbReference>
<evidence type="ECO:0000313" key="2">
    <source>
        <dbReference type="Proteomes" id="UP001446871"/>
    </source>
</evidence>
<evidence type="ECO:0000313" key="1">
    <source>
        <dbReference type="EMBL" id="KAK8063428.1"/>
    </source>
</evidence>
<comment type="caution">
    <text evidence="1">The sequence shown here is derived from an EMBL/GenBank/DDBJ whole genome shotgun (WGS) entry which is preliminary data.</text>
</comment>
<gene>
    <name evidence="1" type="ORF">PG996_008080</name>
</gene>
<dbReference type="Proteomes" id="UP001446871">
    <property type="component" value="Unassembled WGS sequence"/>
</dbReference>
<organism evidence="1 2">
    <name type="scientific">Apiospora saccharicola</name>
    <dbReference type="NCBI Taxonomy" id="335842"/>
    <lineage>
        <taxon>Eukaryota</taxon>
        <taxon>Fungi</taxon>
        <taxon>Dikarya</taxon>
        <taxon>Ascomycota</taxon>
        <taxon>Pezizomycotina</taxon>
        <taxon>Sordariomycetes</taxon>
        <taxon>Xylariomycetidae</taxon>
        <taxon>Amphisphaeriales</taxon>
        <taxon>Apiosporaceae</taxon>
        <taxon>Apiospora</taxon>
    </lineage>
</organism>
<sequence length="236" mass="25978">MSTEQEEGENHENLDHVCMACGEEQYEGDSAFAVLPCGDTWCLICLQYTFKTAWSNGSGRTPTCCQGCPEIEPTTEILDLLTPSVASRYLQARMEHKATITSYCHMCSEFIPEPFVVDGKMATCPKCEEFTCSPCGKPWHLGECVEDPDATNMKKLIKENGWKQCPNFADAVANSASYAESPEAPIVANVPILRNIMSKARKISKAREMMAPRRQICIISGTREGGIAHCGVPGRI</sequence>
<protein>
    <recommendedName>
        <fullName evidence="3">RING-type domain-containing protein</fullName>
    </recommendedName>
</protein>